<protein>
    <submittedName>
        <fullName evidence="2">Uncharacterized protein</fullName>
    </submittedName>
</protein>
<dbReference type="AlphaFoldDB" id="A0A2W5PQR2"/>
<sequence>MTQIENSRSFLFPAALWFLAFVCAVYPINEYQLQFFMGAIVLLFGWFYAMLARDMNEGWNLPRSPVLMLAGAFWLLVLLSAFWSI</sequence>
<comment type="caution">
    <text evidence="2">The sequence shown here is derived from an EMBL/GenBank/DDBJ whole genome shotgun (WGS) entry which is preliminary data.</text>
</comment>
<keyword evidence="1" id="KW-1133">Transmembrane helix</keyword>
<keyword evidence="1" id="KW-0472">Membrane</keyword>
<evidence type="ECO:0000313" key="2">
    <source>
        <dbReference type="EMBL" id="PZQ44823.1"/>
    </source>
</evidence>
<dbReference type="Proteomes" id="UP000249417">
    <property type="component" value="Unassembled WGS sequence"/>
</dbReference>
<evidence type="ECO:0000256" key="1">
    <source>
        <dbReference type="SAM" id="Phobius"/>
    </source>
</evidence>
<keyword evidence="1" id="KW-0812">Transmembrane</keyword>
<gene>
    <name evidence="2" type="ORF">DI551_09355</name>
</gene>
<evidence type="ECO:0000313" key="3">
    <source>
        <dbReference type="Proteomes" id="UP000249417"/>
    </source>
</evidence>
<feature type="non-terminal residue" evidence="2">
    <location>
        <position position="85"/>
    </location>
</feature>
<reference evidence="2 3" key="1">
    <citation type="submission" date="2017-08" db="EMBL/GenBank/DDBJ databases">
        <title>Infants hospitalized years apart are colonized by the same room-sourced microbial strains.</title>
        <authorList>
            <person name="Brooks B."/>
            <person name="Olm M.R."/>
            <person name="Firek B.A."/>
            <person name="Baker R."/>
            <person name="Thomas B.C."/>
            <person name="Morowitz M.J."/>
            <person name="Banfield J.F."/>
        </authorList>
    </citation>
    <scope>NUCLEOTIDE SEQUENCE [LARGE SCALE GENOMIC DNA]</scope>
    <source>
        <strain evidence="2">S2_005_002_R2_29</strain>
    </source>
</reference>
<name>A0A2W5PQR2_9BACT</name>
<proteinExistence type="predicted"/>
<feature type="transmembrane region" description="Helical" evidence="1">
    <location>
        <begin position="34"/>
        <end position="52"/>
    </location>
</feature>
<accession>A0A2W5PQR2</accession>
<feature type="transmembrane region" description="Helical" evidence="1">
    <location>
        <begin position="9"/>
        <end position="28"/>
    </location>
</feature>
<dbReference type="EMBL" id="QFQB01000076">
    <property type="protein sequence ID" value="PZQ44823.1"/>
    <property type="molecule type" value="Genomic_DNA"/>
</dbReference>
<feature type="transmembrane region" description="Helical" evidence="1">
    <location>
        <begin position="64"/>
        <end position="83"/>
    </location>
</feature>
<organism evidence="2 3">
    <name type="scientific">Micavibrio aeruginosavorus</name>
    <dbReference type="NCBI Taxonomy" id="349221"/>
    <lineage>
        <taxon>Bacteria</taxon>
        <taxon>Pseudomonadati</taxon>
        <taxon>Bdellovibrionota</taxon>
        <taxon>Bdellovibrionia</taxon>
        <taxon>Bdellovibrionales</taxon>
        <taxon>Pseudobdellovibrionaceae</taxon>
        <taxon>Micavibrio</taxon>
    </lineage>
</organism>